<protein>
    <submittedName>
        <fullName evidence="2 4">Uncharacterized protein</fullName>
    </submittedName>
</protein>
<proteinExistence type="predicted"/>
<dbReference type="WBParaSite" id="nOo.2.0.1.t09187-RA">
    <property type="protein sequence ID" value="nOo.2.0.1.t09187-RA"/>
    <property type="gene ID" value="nOo.2.0.1.g09187"/>
</dbReference>
<evidence type="ECO:0000256" key="1">
    <source>
        <dbReference type="SAM" id="MobiDB-lite"/>
    </source>
</evidence>
<sequence>MNKLSNNIVSKSEKVKERVKERKISSMKLHLSDEEESKLIRPFGGKLKNKAATTAVAAMWLRRWRRRRFSGAFLSRKMRKKRKGEVRESSFDVNRRLTSNNPQNAALQLQRHMPLPPS</sequence>
<feature type="compositionally biased region" description="Polar residues" evidence="1">
    <location>
        <begin position="96"/>
        <end position="107"/>
    </location>
</feature>
<accession>A0A182EM45</accession>
<reference evidence="2 3" key="2">
    <citation type="submission" date="2018-08" db="EMBL/GenBank/DDBJ databases">
        <authorList>
            <person name="Laetsch R D."/>
            <person name="Stevens L."/>
            <person name="Kumar S."/>
            <person name="Blaxter L. M."/>
        </authorList>
    </citation>
    <scope>NUCLEOTIDE SEQUENCE [LARGE SCALE GENOMIC DNA]</scope>
</reference>
<feature type="region of interest" description="Disordered" evidence="1">
    <location>
        <begin position="79"/>
        <end position="118"/>
    </location>
</feature>
<gene>
    <name evidence="2" type="ORF">NOO_LOCUS9187</name>
</gene>
<name>A0A182EM45_ONCOC</name>
<evidence type="ECO:0000313" key="3">
    <source>
        <dbReference type="Proteomes" id="UP000271087"/>
    </source>
</evidence>
<evidence type="ECO:0000313" key="2">
    <source>
        <dbReference type="EMBL" id="VDM92467.1"/>
    </source>
</evidence>
<keyword evidence="3" id="KW-1185">Reference proteome</keyword>
<evidence type="ECO:0000313" key="4">
    <source>
        <dbReference type="WBParaSite" id="nOo.2.0.1.t09187-RA"/>
    </source>
</evidence>
<dbReference type="Proteomes" id="UP000271087">
    <property type="component" value="Unassembled WGS sequence"/>
</dbReference>
<feature type="compositionally biased region" description="Basic and acidic residues" evidence="1">
    <location>
        <begin position="85"/>
        <end position="95"/>
    </location>
</feature>
<reference evidence="4" key="1">
    <citation type="submission" date="2016-06" db="UniProtKB">
        <authorList>
            <consortium name="WormBaseParasite"/>
        </authorList>
    </citation>
    <scope>IDENTIFICATION</scope>
</reference>
<organism evidence="4">
    <name type="scientific">Onchocerca ochengi</name>
    <name type="common">Filarial nematode worm</name>
    <dbReference type="NCBI Taxonomy" id="42157"/>
    <lineage>
        <taxon>Eukaryota</taxon>
        <taxon>Metazoa</taxon>
        <taxon>Ecdysozoa</taxon>
        <taxon>Nematoda</taxon>
        <taxon>Chromadorea</taxon>
        <taxon>Rhabditida</taxon>
        <taxon>Spirurina</taxon>
        <taxon>Spiruromorpha</taxon>
        <taxon>Filarioidea</taxon>
        <taxon>Onchocercidae</taxon>
        <taxon>Onchocerca</taxon>
    </lineage>
</organism>
<dbReference type="AlphaFoldDB" id="A0A182EM45"/>
<dbReference type="EMBL" id="UYRW01004299">
    <property type="protein sequence ID" value="VDM92467.1"/>
    <property type="molecule type" value="Genomic_DNA"/>
</dbReference>